<dbReference type="AlphaFoldDB" id="A0A3Q0CR85"/>
<keyword evidence="3" id="KW-1185">Reference proteome</keyword>
<accession>A0A3Q0CR85</accession>
<dbReference type="Proteomes" id="UP000886700">
    <property type="component" value="Unplaced"/>
</dbReference>
<dbReference type="CTD" id="130026"/>
<sequence length="463" mass="51597">MTSRIHQVRVCFSYSMDSFGQLKPEDNQSVVSRMQKKYWKTKQVFIRATGKKEDEHVVASDAELDAKLEETCNELLKIVEKYQLRLNVISEEENELGLFLKFQAERDTTQAGKMMDAAGKALCSSAKQRLALCTPLSRLKQEVATFSQRAVSDTLMTINRMERARTEYRGALLWMKDASQELDPDTLKQMEKFRKVQIQVRNSKGSFDKLKMDVCQKVDLLGASRCNMLSHSLTTYQRTLLGFWEKTAQTMAQIQEACAGFHPYDFIALKHLQDTPGNLTADYKEAAAEGSCLTADLNKVALSEEKEGFEREPAAARTLPRDSLEGDDFEKEFSFLNSLLSPSSSGASELTQECQPACGSPRAGLISQEPSVGSGPLTCSSQFLPSQLFDLGLHADGAFNNWVSQEGSEHSDTLQVSSQHPKKLKSPNNGNQDMSAWFNLFADLDPLSNPDAIGHSDDELLNA</sequence>
<dbReference type="GO" id="GO:0019904">
    <property type="term" value="F:protein domain specific binding"/>
    <property type="evidence" value="ECO:0007669"/>
    <property type="project" value="InterPro"/>
</dbReference>
<dbReference type="Gene3D" id="1.20.1270.60">
    <property type="entry name" value="Arfaptin homology (AH) domain/BAR domain"/>
    <property type="match status" value="1"/>
</dbReference>
<evidence type="ECO:0000256" key="1">
    <source>
        <dbReference type="SAM" id="MobiDB-lite"/>
    </source>
</evidence>
<dbReference type="SUPFAM" id="SSF103657">
    <property type="entry name" value="BAR/IMD domain-like"/>
    <property type="match status" value="1"/>
</dbReference>
<dbReference type="GO" id="GO:0051049">
    <property type="term" value="P:regulation of transport"/>
    <property type="evidence" value="ECO:0007669"/>
    <property type="project" value="TreeGrafter"/>
</dbReference>
<dbReference type="GeneID" id="101844811"/>
<dbReference type="InterPro" id="IPR024114">
    <property type="entry name" value="Islet_autoAg_Ica1/Ica1-like"/>
</dbReference>
<protein>
    <submittedName>
        <fullName evidence="4">Islet cell autoantigen 1-like protein isoform X3</fullName>
    </submittedName>
</protein>
<reference evidence="4" key="1">
    <citation type="submission" date="2025-08" db="UniProtKB">
        <authorList>
            <consortium name="RefSeq"/>
        </authorList>
    </citation>
    <scope>IDENTIFICATION</scope>
    <source>
        <tissue evidence="4">Liver</tissue>
    </source>
</reference>
<evidence type="ECO:0000313" key="3">
    <source>
        <dbReference type="Proteomes" id="UP000886700"/>
    </source>
</evidence>
<dbReference type="FunFam" id="1.20.1270.60:FF:000015">
    <property type="entry name" value="Islet cell autoantigen 1, 69kDa"/>
    <property type="match status" value="1"/>
</dbReference>
<organism evidence="3 4">
    <name type="scientific">Mesocricetus auratus</name>
    <name type="common">Golden hamster</name>
    <dbReference type="NCBI Taxonomy" id="10036"/>
    <lineage>
        <taxon>Eukaryota</taxon>
        <taxon>Metazoa</taxon>
        <taxon>Chordata</taxon>
        <taxon>Craniata</taxon>
        <taxon>Vertebrata</taxon>
        <taxon>Euteleostomi</taxon>
        <taxon>Mammalia</taxon>
        <taxon>Eutheria</taxon>
        <taxon>Euarchontoglires</taxon>
        <taxon>Glires</taxon>
        <taxon>Rodentia</taxon>
        <taxon>Myomorpha</taxon>
        <taxon>Muroidea</taxon>
        <taxon>Cricetidae</taxon>
        <taxon>Cricetinae</taxon>
        <taxon>Mesocricetus</taxon>
    </lineage>
</organism>
<dbReference type="InterPro" id="IPR010504">
    <property type="entry name" value="AH_dom"/>
</dbReference>
<evidence type="ECO:0000259" key="2">
    <source>
        <dbReference type="PROSITE" id="PS50870"/>
    </source>
</evidence>
<dbReference type="Pfam" id="PF04629">
    <property type="entry name" value="ICA69"/>
    <property type="match status" value="1"/>
</dbReference>
<evidence type="ECO:0000313" key="4">
    <source>
        <dbReference type="RefSeq" id="XP_021083088.1"/>
    </source>
</evidence>
<proteinExistence type="predicted"/>
<name>A0A3Q0CR85_MESAU</name>
<dbReference type="PANTHER" id="PTHR10164">
    <property type="entry name" value="ISLET CELL AUTOANTIGEN 1"/>
    <property type="match status" value="1"/>
</dbReference>
<dbReference type="PROSITE" id="PS50870">
    <property type="entry name" value="AH"/>
    <property type="match status" value="1"/>
</dbReference>
<dbReference type="RefSeq" id="XP_021083088.1">
    <property type="nucleotide sequence ID" value="XM_021227429.2"/>
</dbReference>
<feature type="domain" description="AH" evidence="2">
    <location>
        <begin position="59"/>
        <end position="256"/>
    </location>
</feature>
<dbReference type="PANTHER" id="PTHR10164:SF5">
    <property type="entry name" value="ISLET CELL AUTOANTIGEN 1-LIKE PROTEIN"/>
    <property type="match status" value="1"/>
</dbReference>
<gene>
    <name evidence="4" type="primary">Ica1l</name>
</gene>
<dbReference type="SMART" id="SM01237">
    <property type="entry name" value="ICA69"/>
    <property type="match status" value="1"/>
</dbReference>
<dbReference type="InterPro" id="IPR027267">
    <property type="entry name" value="AH/BAR_dom_sf"/>
</dbReference>
<dbReference type="GO" id="GO:0005794">
    <property type="term" value="C:Golgi apparatus"/>
    <property type="evidence" value="ECO:0007669"/>
    <property type="project" value="TreeGrafter"/>
</dbReference>
<feature type="region of interest" description="Disordered" evidence="1">
    <location>
        <begin position="410"/>
        <end position="429"/>
    </location>
</feature>
<dbReference type="SMART" id="SM01015">
    <property type="entry name" value="Arfaptin"/>
    <property type="match status" value="1"/>
</dbReference>
<dbReference type="Pfam" id="PF06456">
    <property type="entry name" value="Arfaptin"/>
    <property type="match status" value="1"/>
</dbReference>
<dbReference type="InterPro" id="IPR006723">
    <property type="entry name" value="Islet_autoAg_Ica1_C"/>
</dbReference>